<accession>A0A1F8EHX8</accession>
<comment type="caution">
    <text evidence="3">The sequence shown here is derived from an EMBL/GenBank/DDBJ whole genome shotgun (WGS) entry which is preliminary data.</text>
</comment>
<evidence type="ECO:0000313" key="4">
    <source>
        <dbReference type="Proteomes" id="UP000177117"/>
    </source>
</evidence>
<evidence type="ECO:0000256" key="2">
    <source>
        <dbReference type="SAM" id="SignalP"/>
    </source>
</evidence>
<evidence type="ECO:0000313" key="3">
    <source>
        <dbReference type="EMBL" id="OGN00228.1"/>
    </source>
</evidence>
<dbReference type="Proteomes" id="UP000177117">
    <property type="component" value="Unassembled WGS sequence"/>
</dbReference>
<sequence length="1020" mass="117096">MRIRLVALVLVLIAFTAYPAGAQQLGQFGKNNVLWNGKILNNFYESYHFDIWHDLDEKDPVQRENLRRTADILEGAYVWMSSAQVFNYNINKRIPILLYNTHGEMEQSGLVGGFMPEGIGAFVEDTRSRMVLKADFSKPLFRAIGVHELAHEFQIDIMKKGIISRLAGRPRVPNGYIEGFAEYVASLYSPHTRDDLRRGQERMAASNPKSLPTWYDLMTDAVSGYTMWKMVFEFIDENFGRQAAIYFGVTGLRYNHFGELVYDLSRGQLGNPDINSEKFDQKARAYWSKKFELDRIQRPNPYDQTDNFKGRSVTPFTHPYPILSAVPCSADGKTIAGFSIQKYGVALIAFDIPEETPYLNPQARDKIVKESRSKSAAFPKPKKPIRNLTPQLPPEPWEYLVVQGFETWPFNGSDVNCSRDGSRAVFFARKNRDHALVVVDTKTDKITSIIELPLDQAFSPFFSPDNEWIYFSAAENSVRNIYKVWINNSGPAEVVKITTDDRFSTAPAVSPDGSKIAYIGYDGDYQHLFLHDLVNGTTEQLTFGRFNDNSPSWSDDGTLLVYSSDYDDQIWNLYTMELATKTVSQWTNFFGQVDTPFFGKGSTTKAYYTVFRDDDQYVNQIYQNFEVFEIELLKPIRQFVSVNVNESNQFSFNPYKDLFRFDLDSNQMFNPKKPPEMWRLNTAQASFGGYSYYGFSNQAFFQWSNMLETKTHSALYASSGNFFRIMDYSYVNQEERFGKRWRGYSYRLPLYYFHFSLPEVYPAQPVLRSTLFEDKGLEFYSSYPKDKFNRIELFSRLRNRTYAVLGIDEEVIQNYPDDFNDRDLEMLRFFRNSNSSSLSFGAAYVRDTVLFSNGTQGPFHGNAFRAEVEIAPSISSSFKGFASVTFDGRTYRHIGQRVVFAGRGTVFSSSRANGDFVLMGGADMLRGITYGSLAGNQIAYASAELRFPLIDVVAFPGSVFFGPFRGLAFVDAGFTRFSDERFFGQKNKSFGLGFQYLPLNFVWSNVEGRWNRHLYITYNW</sequence>
<dbReference type="SUPFAM" id="SSF69304">
    <property type="entry name" value="Tricorn protease N-terminal domain"/>
    <property type="match status" value="1"/>
</dbReference>
<feature type="chain" id="PRO_5009535362" description="Bacterial surface antigen (D15) domain-containing protein" evidence="2">
    <location>
        <begin position="23"/>
        <end position="1020"/>
    </location>
</feature>
<dbReference type="EMBL" id="MGJD01000025">
    <property type="protein sequence ID" value="OGN00228.1"/>
    <property type="molecule type" value="Genomic_DNA"/>
</dbReference>
<dbReference type="Gene3D" id="2.40.160.50">
    <property type="entry name" value="membrane protein fhac: a member of the omp85/tpsb transporter family"/>
    <property type="match status" value="1"/>
</dbReference>
<reference evidence="3 4" key="1">
    <citation type="journal article" date="2016" name="Nat. Commun.">
        <title>Thousands of microbial genomes shed light on interconnected biogeochemical processes in an aquifer system.</title>
        <authorList>
            <person name="Anantharaman K."/>
            <person name="Brown C.T."/>
            <person name="Hug L.A."/>
            <person name="Sharon I."/>
            <person name="Castelle C.J."/>
            <person name="Probst A.J."/>
            <person name="Thomas B.C."/>
            <person name="Singh A."/>
            <person name="Wilkins M.J."/>
            <person name="Karaoz U."/>
            <person name="Brodie E.L."/>
            <person name="Williams K.H."/>
            <person name="Hubbard S.S."/>
            <person name="Banfield J.F."/>
        </authorList>
    </citation>
    <scope>NUCLEOTIDE SEQUENCE [LARGE SCALE GENOMIC DNA]</scope>
</reference>
<name>A0A1F8EHX8_9BACT</name>
<feature type="signal peptide" evidence="2">
    <location>
        <begin position="1"/>
        <end position="22"/>
    </location>
</feature>
<dbReference type="PANTHER" id="PTHR36842">
    <property type="entry name" value="PROTEIN TOLB HOMOLOG"/>
    <property type="match status" value="1"/>
</dbReference>
<gene>
    <name evidence="3" type="ORF">A2650_02475</name>
</gene>
<comment type="similarity">
    <text evidence="1">Belongs to the TolB family.</text>
</comment>
<evidence type="ECO:0008006" key="5">
    <source>
        <dbReference type="Google" id="ProtNLM"/>
    </source>
</evidence>
<proteinExistence type="inferred from homology"/>
<dbReference type="AlphaFoldDB" id="A0A1F8EHX8"/>
<evidence type="ECO:0000256" key="1">
    <source>
        <dbReference type="ARBA" id="ARBA00009820"/>
    </source>
</evidence>
<protein>
    <recommendedName>
        <fullName evidence="5">Bacterial surface antigen (D15) domain-containing protein</fullName>
    </recommendedName>
</protein>
<dbReference type="Gene3D" id="2.120.10.30">
    <property type="entry name" value="TolB, C-terminal domain"/>
    <property type="match status" value="1"/>
</dbReference>
<keyword evidence="2" id="KW-0732">Signal</keyword>
<dbReference type="Pfam" id="PF07676">
    <property type="entry name" value="PD40"/>
    <property type="match status" value="3"/>
</dbReference>
<dbReference type="InterPro" id="IPR011042">
    <property type="entry name" value="6-blade_b-propeller_TolB-like"/>
</dbReference>
<dbReference type="PANTHER" id="PTHR36842:SF1">
    <property type="entry name" value="PROTEIN TOLB"/>
    <property type="match status" value="1"/>
</dbReference>
<organism evidence="3 4">
    <name type="scientific">Candidatus Yanofskybacteria bacterium RIFCSPHIGHO2_01_FULL_41_53</name>
    <dbReference type="NCBI Taxonomy" id="1802663"/>
    <lineage>
        <taxon>Bacteria</taxon>
        <taxon>Candidatus Yanofskyibacteriota</taxon>
    </lineage>
</organism>
<dbReference type="InterPro" id="IPR011659">
    <property type="entry name" value="WD40"/>
</dbReference>